<sequence>MHPVARSRPTDTPRVRARRYARRRTWLRVLALTVALLVPTAHAATHAAASLPPTASSELPTTECDLLGNAPRPQARHTPRPSAPPRSPSPVSPVPTPAPRHGRPCLPAPPWPRPPSALHALRSVVLRC</sequence>
<keyword evidence="2" id="KW-0732">Signal</keyword>
<evidence type="ECO:0000313" key="4">
    <source>
        <dbReference type="Proteomes" id="UP001282474"/>
    </source>
</evidence>
<dbReference type="RefSeq" id="WP_193382848.1">
    <property type="nucleotide sequence ID" value="NZ_JABXWF010000032.1"/>
</dbReference>
<feature type="chain" id="PRO_5047140809" description="Secreted protein" evidence="2">
    <location>
        <begin position="44"/>
        <end position="128"/>
    </location>
</feature>
<protein>
    <recommendedName>
        <fullName evidence="5">Secreted protein</fullName>
    </recommendedName>
</protein>
<feature type="compositionally biased region" description="Pro residues" evidence="1">
    <location>
        <begin position="106"/>
        <end position="115"/>
    </location>
</feature>
<keyword evidence="4" id="KW-1185">Reference proteome</keyword>
<evidence type="ECO:0000256" key="1">
    <source>
        <dbReference type="SAM" id="MobiDB-lite"/>
    </source>
</evidence>
<accession>A0ABU4N4P6</accession>
<evidence type="ECO:0000256" key="2">
    <source>
        <dbReference type="SAM" id="SignalP"/>
    </source>
</evidence>
<organism evidence="3 4">
    <name type="scientific">Streptomyces caniscabiei</name>
    <dbReference type="NCBI Taxonomy" id="2746961"/>
    <lineage>
        <taxon>Bacteria</taxon>
        <taxon>Bacillati</taxon>
        <taxon>Actinomycetota</taxon>
        <taxon>Actinomycetes</taxon>
        <taxon>Kitasatosporales</taxon>
        <taxon>Streptomycetaceae</taxon>
        <taxon>Streptomyces</taxon>
    </lineage>
</organism>
<reference evidence="3 4" key="1">
    <citation type="journal article" date="2023" name="Microb. Genom.">
        <title>Mesoterricola silvestris gen. nov., sp. nov., Mesoterricola sediminis sp. nov., Geothrix oryzae sp. nov., Geothrix edaphica sp. nov., Geothrix rubra sp. nov., and Geothrix limicola sp. nov., six novel members of Acidobacteriota isolated from soils.</title>
        <authorList>
            <person name="Weisberg A.J."/>
            <person name="Pearce E."/>
            <person name="Kramer C.G."/>
            <person name="Chang J.H."/>
            <person name="Clarke C.R."/>
        </authorList>
    </citation>
    <scope>NUCLEOTIDE SEQUENCE [LARGE SCALE GENOMIC DNA]</scope>
    <source>
        <strain evidence="3 4">NE20-4-1</strain>
    </source>
</reference>
<dbReference type="EMBL" id="JARAWJ010000054">
    <property type="protein sequence ID" value="MDX3043528.1"/>
    <property type="molecule type" value="Genomic_DNA"/>
</dbReference>
<feature type="compositionally biased region" description="Low complexity" evidence="1">
    <location>
        <begin position="44"/>
        <end position="63"/>
    </location>
</feature>
<evidence type="ECO:0008006" key="5">
    <source>
        <dbReference type="Google" id="ProtNLM"/>
    </source>
</evidence>
<feature type="compositionally biased region" description="Pro residues" evidence="1">
    <location>
        <begin position="81"/>
        <end position="98"/>
    </location>
</feature>
<name>A0ABU4N4P6_9ACTN</name>
<dbReference type="Proteomes" id="UP001282474">
    <property type="component" value="Unassembled WGS sequence"/>
</dbReference>
<feature type="region of interest" description="Disordered" evidence="1">
    <location>
        <begin position="44"/>
        <end position="116"/>
    </location>
</feature>
<proteinExistence type="predicted"/>
<evidence type="ECO:0000313" key="3">
    <source>
        <dbReference type="EMBL" id="MDX3043528.1"/>
    </source>
</evidence>
<comment type="caution">
    <text evidence="3">The sequence shown here is derived from an EMBL/GenBank/DDBJ whole genome shotgun (WGS) entry which is preliminary data.</text>
</comment>
<gene>
    <name evidence="3" type="ORF">PV383_41175</name>
</gene>
<feature type="signal peptide" evidence="2">
    <location>
        <begin position="1"/>
        <end position="43"/>
    </location>
</feature>